<dbReference type="RefSeq" id="WP_169414869.1">
    <property type="nucleotide sequence ID" value="NZ_JAAXKZ010000098.1"/>
</dbReference>
<comment type="caution">
    <text evidence="4">The sequence shown here is derived from an EMBL/GenBank/DDBJ whole genome shotgun (WGS) entry which is preliminary data.</text>
</comment>
<organism evidence="4 5">
    <name type="scientific">Pseudonocardia bannensis</name>
    <dbReference type="NCBI Taxonomy" id="630973"/>
    <lineage>
        <taxon>Bacteria</taxon>
        <taxon>Bacillati</taxon>
        <taxon>Actinomycetota</taxon>
        <taxon>Actinomycetes</taxon>
        <taxon>Pseudonocardiales</taxon>
        <taxon>Pseudonocardiaceae</taxon>
        <taxon>Pseudonocardia</taxon>
    </lineage>
</organism>
<dbReference type="Pfam" id="PF07859">
    <property type="entry name" value="Abhydrolase_3"/>
    <property type="match status" value="1"/>
</dbReference>
<feature type="domain" description="Alpha/beta hydrolase fold-3" evidence="3">
    <location>
        <begin position="74"/>
        <end position="275"/>
    </location>
</feature>
<dbReference type="Proteomes" id="UP000586918">
    <property type="component" value="Unassembled WGS sequence"/>
</dbReference>
<dbReference type="SUPFAM" id="SSF53474">
    <property type="entry name" value="alpha/beta-Hydrolases"/>
    <property type="match status" value="1"/>
</dbReference>
<evidence type="ECO:0000313" key="4">
    <source>
        <dbReference type="EMBL" id="NMH94178.1"/>
    </source>
</evidence>
<dbReference type="EMBL" id="JAAXKZ010000098">
    <property type="protein sequence ID" value="NMH94178.1"/>
    <property type="molecule type" value="Genomic_DNA"/>
</dbReference>
<keyword evidence="5" id="KW-1185">Reference proteome</keyword>
<dbReference type="InterPro" id="IPR029058">
    <property type="entry name" value="AB_hydrolase_fold"/>
</dbReference>
<dbReference type="InterPro" id="IPR050300">
    <property type="entry name" value="GDXG_lipolytic_enzyme"/>
</dbReference>
<dbReference type="PANTHER" id="PTHR48081:SF8">
    <property type="entry name" value="ALPHA_BETA HYDROLASE FOLD-3 DOMAIN-CONTAINING PROTEIN-RELATED"/>
    <property type="match status" value="1"/>
</dbReference>
<evidence type="ECO:0000256" key="1">
    <source>
        <dbReference type="ARBA" id="ARBA00010515"/>
    </source>
</evidence>
<comment type="similarity">
    <text evidence="1">Belongs to the 'GDXG' lipolytic enzyme family.</text>
</comment>
<name>A0A848DN94_9PSEU</name>
<keyword evidence="2 4" id="KW-0378">Hydrolase</keyword>
<proteinExistence type="inferred from homology"/>
<dbReference type="AlphaFoldDB" id="A0A848DN94"/>
<protein>
    <submittedName>
        <fullName evidence="4">Alpha/beta hydrolase</fullName>
    </submittedName>
</protein>
<evidence type="ECO:0000259" key="3">
    <source>
        <dbReference type="Pfam" id="PF07859"/>
    </source>
</evidence>
<accession>A0A848DN94</accession>
<dbReference type="Gene3D" id="3.40.50.1820">
    <property type="entry name" value="alpha/beta hydrolase"/>
    <property type="match status" value="1"/>
</dbReference>
<evidence type="ECO:0000256" key="2">
    <source>
        <dbReference type="ARBA" id="ARBA00022801"/>
    </source>
</evidence>
<dbReference type="InterPro" id="IPR002168">
    <property type="entry name" value="Lipase_GDXG_HIS_AS"/>
</dbReference>
<sequence>MPSPQSDALRARFLAMAARKAANPEMDLPTMRDMQEALHLETAEPEGVSYAEVSAGGVPALWCQPDGAVPDRVLLYLHGGGFVTNSMHSHRKLAAHVAKAAGVRALVLDYRLAPEHPFPAQLEDAVAAYRWLLAQGLRAEHIATAGDSAGGNLATSVVLKLREEGEPLPAAIVGFSPWYDLECLGKTLDTNAATDVLVQRAELEMLVPMFLGENGSPSDPLANPLRADPTGLPPMFLTAGDHETLQDDAERFAEQATAAGVDVTVEIAPGMQHIYPLMAGRAPEADAVIAGVAAWVRPKLGLG</sequence>
<evidence type="ECO:0000313" key="5">
    <source>
        <dbReference type="Proteomes" id="UP000586918"/>
    </source>
</evidence>
<dbReference type="InterPro" id="IPR013094">
    <property type="entry name" value="AB_hydrolase_3"/>
</dbReference>
<dbReference type="GO" id="GO:0016787">
    <property type="term" value="F:hydrolase activity"/>
    <property type="evidence" value="ECO:0007669"/>
    <property type="project" value="UniProtKB-KW"/>
</dbReference>
<reference evidence="4 5" key="1">
    <citation type="submission" date="2020-04" db="EMBL/GenBank/DDBJ databases">
        <authorList>
            <person name="Klaysubun C."/>
            <person name="Duangmal K."/>
            <person name="Lipun K."/>
        </authorList>
    </citation>
    <scope>NUCLEOTIDE SEQUENCE [LARGE SCALE GENOMIC DNA]</scope>
    <source>
        <strain evidence="4 5">DSM 45300</strain>
    </source>
</reference>
<dbReference type="PROSITE" id="PS01173">
    <property type="entry name" value="LIPASE_GDXG_HIS"/>
    <property type="match status" value="1"/>
</dbReference>
<gene>
    <name evidence="4" type="ORF">HF519_21880</name>
</gene>
<dbReference type="PANTHER" id="PTHR48081">
    <property type="entry name" value="AB HYDROLASE SUPERFAMILY PROTEIN C4A8.06C"/>
    <property type="match status" value="1"/>
</dbReference>